<name>A0A8S9II89_BRACR</name>
<evidence type="ECO:0000313" key="1">
    <source>
        <dbReference type="EMBL" id="KAF2568877.1"/>
    </source>
</evidence>
<dbReference type="Proteomes" id="UP000712281">
    <property type="component" value="Unassembled WGS sequence"/>
</dbReference>
<dbReference type="EMBL" id="QGKW02001911">
    <property type="protein sequence ID" value="KAF2568877.1"/>
    <property type="molecule type" value="Genomic_DNA"/>
</dbReference>
<evidence type="ECO:0000313" key="2">
    <source>
        <dbReference type="Proteomes" id="UP000712281"/>
    </source>
</evidence>
<gene>
    <name evidence="1" type="ORF">F2Q68_00025540</name>
</gene>
<comment type="caution">
    <text evidence="1">The sequence shown here is derived from an EMBL/GenBank/DDBJ whole genome shotgun (WGS) entry which is preliminary data.</text>
</comment>
<sequence>MDGFLPDAGVGRGLSLMFQKRRRTHTEDSSDVRLVYRERKNNIFLSGSTTLWLMRYKGWMSNNRESPKKLKI</sequence>
<proteinExistence type="predicted"/>
<organism evidence="1 2">
    <name type="scientific">Brassica cretica</name>
    <name type="common">Mustard</name>
    <dbReference type="NCBI Taxonomy" id="69181"/>
    <lineage>
        <taxon>Eukaryota</taxon>
        <taxon>Viridiplantae</taxon>
        <taxon>Streptophyta</taxon>
        <taxon>Embryophyta</taxon>
        <taxon>Tracheophyta</taxon>
        <taxon>Spermatophyta</taxon>
        <taxon>Magnoliopsida</taxon>
        <taxon>eudicotyledons</taxon>
        <taxon>Gunneridae</taxon>
        <taxon>Pentapetalae</taxon>
        <taxon>rosids</taxon>
        <taxon>malvids</taxon>
        <taxon>Brassicales</taxon>
        <taxon>Brassicaceae</taxon>
        <taxon>Brassiceae</taxon>
        <taxon>Brassica</taxon>
    </lineage>
</organism>
<dbReference type="AlphaFoldDB" id="A0A8S9II89"/>
<accession>A0A8S9II89</accession>
<reference evidence="1" key="1">
    <citation type="submission" date="2019-12" db="EMBL/GenBank/DDBJ databases">
        <title>Genome sequencing and annotation of Brassica cretica.</title>
        <authorList>
            <person name="Studholme D.J."/>
            <person name="Sarris P.F."/>
        </authorList>
    </citation>
    <scope>NUCLEOTIDE SEQUENCE</scope>
    <source>
        <strain evidence="1">PFS-001/15</strain>
        <tissue evidence="1">Leaf</tissue>
    </source>
</reference>
<protein>
    <submittedName>
        <fullName evidence="1">Uncharacterized protein</fullName>
    </submittedName>
</protein>